<reference evidence="3 4" key="1">
    <citation type="journal article" date="2015" name="Sci. Rep.">
        <title>Genome of the facultative scuticociliatosis pathogen Pseudocohnilembus persalinus provides insight into its virulence through horizontal gene transfer.</title>
        <authorList>
            <person name="Xiong J."/>
            <person name="Wang G."/>
            <person name="Cheng J."/>
            <person name="Tian M."/>
            <person name="Pan X."/>
            <person name="Warren A."/>
            <person name="Jiang C."/>
            <person name="Yuan D."/>
            <person name="Miao W."/>
        </authorList>
    </citation>
    <scope>NUCLEOTIDE SEQUENCE [LARGE SCALE GENOMIC DNA]</scope>
    <source>
        <strain evidence="3">36N120E</strain>
    </source>
</reference>
<dbReference type="Proteomes" id="UP000054937">
    <property type="component" value="Unassembled WGS sequence"/>
</dbReference>
<sequence>MANIQELQELYARLEQEQNEEEEEEQDEEIELEEGEYEDQNNDYVELNTSNQNCEQLSSEGENFDQKSQIQESNVYNYQNVDDNNISDNSVQNYNQTNEQSIEQEKELSITHNSQSNYKVNDLNIENKDQEMNQHSIEKEGQLIKNYNNQKYDNEGSIQNQNEINCIQNESQYIQEQVNSSQNSVQNDQGISDYVSSQNVYIQNIYQEKEFEQTCKEKQENQNEYIKNTQNSGQNEQNKQSLQEQLIKLQNEYQSLKEQEDDYQEDEYLDNDIEFVQNEQKQKIQNDDQYQAQVKQEQAPMSFRKPQLIVEIQDSPFDNQQYNNNNDFQVNQEISCLNDMTSTQVMEDLQKIQDNYEDKFQQNYQLQYQQHMINKNIQPQIQCQDSHDYDEQGLNTDQNSTINIDNAFDRIEQQINHVSRISQNQQINQTQKNKPVININQKTQQSSRLQKKTVSSRQKGLCSKQHSQMQSQRSSVQTKVYTKEEIEQMYERKHNEYVALQKRKSELINEHLQNEQKLLKPNFVASARSSQIVNRNNNNKKIGVQERSQQQLQRKQKWIEEQKELQLQKEEEEIQKFKFKPNLSSTKATNDQIKRDFYQYQESWQQDKINKISSQKILLAQKDLEGLTFKPQINQFSPIKSSKSNYSNPMSYQTLSSPQKFSSPQYQQDVDFNEQNSQQFSNKSDVYTRLYEKKKEYDEKKSIIEKSLQPSFKPIITPKSRQIIQKKQNEQAFQHLQYRGGNFQNISNSGILEEDSDQHIEVSHSLNNPTINKQQQKSIQMKPQIIKREIQVNDQVYRQKDHPNKKQVKKVQEKINPQVNNQISIQQSLENSMDINSETNQSFAEKLSEQKQTIQNQQNHIYSKRSSQPNHYN</sequence>
<evidence type="ECO:0000313" key="3">
    <source>
        <dbReference type="EMBL" id="KRX01162.1"/>
    </source>
</evidence>
<feature type="region of interest" description="Disordered" evidence="2">
    <location>
        <begin position="14"/>
        <end position="40"/>
    </location>
</feature>
<organism evidence="3 4">
    <name type="scientific">Pseudocohnilembus persalinus</name>
    <name type="common">Ciliate</name>
    <dbReference type="NCBI Taxonomy" id="266149"/>
    <lineage>
        <taxon>Eukaryota</taxon>
        <taxon>Sar</taxon>
        <taxon>Alveolata</taxon>
        <taxon>Ciliophora</taxon>
        <taxon>Intramacronucleata</taxon>
        <taxon>Oligohymenophorea</taxon>
        <taxon>Scuticociliatia</taxon>
        <taxon>Philasterida</taxon>
        <taxon>Pseudocohnilembidae</taxon>
        <taxon>Pseudocohnilembus</taxon>
    </lineage>
</organism>
<feature type="region of interest" description="Disordered" evidence="2">
    <location>
        <begin position="638"/>
        <end position="665"/>
    </location>
</feature>
<evidence type="ECO:0000256" key="2">
    <source>
        <dbReference type="SAM" id="MobiDB-lite"/>
    </source>
</evidence>
<protein>
    <submittedName>
        <fullName evidence="3">Uncharacterized protein</fullName>
    </submittedName>
</protein>
<dbReference type="EMBL" id="LDAU01000176">
    <property type="protein sequence ID" value="KRX01162.1"/>
    <property type="molecule type" value="Genomic_DNA"/>
</dbReference>
<accession>A0A0V0QGC0</accession>
<feature type="coiled-coil region" evidence="1">
    <location>
        <begin position="483"/>
        <end position="510"/>
    </location>
</feature>
<evidence type="ECO:0000256" key="1">
    <source>
        <dbReference type="SAM" id="Coils"/>
    </source>
</evidence>
<feature type="compositionally biased region" description="Acidic residues" evidence="2">
    <location>
        <begin position="17"/>
        <end position="40"/>
    </location>
</feature>
<proteinExistence type="predicted"/>
<comment type="caution">
    <text evidence="3">The sequence shown here is derived from an EMBL/GenBank/DDBJ whole genome shotgun (WGS) entry which is preliminary data.</text>
</comment>
<dbReference type="AlphaFoldDB" id="A0A0V0QGC0"/>
<gene>
    <name evidence="3" type="ORF">PPERSA_08263</name>
</gene>
<keyword evidence="4" id="KW-1185">Reference proteome</keyword>
<keyword evidence="1" id="KW-0175">Coiled coil</keyword>
<dbReference type="InParanoid" id="A0A0V0QGC0"/>
<name>A0A0V0QGC0_PSEPJ</name>
<feature type="coiled-coil region" evidence="1">
    <location>
        <begin position="232"/>
        <end position="266"/>
    </location>
</feature>
<evidence type="ECO:0000313" key="4">
    <source>
        <dbReference type="Proteomes" id="UP000054937"/>
    </source>
</evidence>